<dbReference type="CDD" id="cd04301">
    <property type="entry name" value="NAT_SF"/>
    <property type="match status" value="1"/>
</dbReference>
<sequence length="152" mass="16740">MSAPEIRRISAVETRGLRHTVLRPNQSPNMVVYPGDEDVDTVHLGAYTSGRLVGVASLYREPPPDSLRTTTAWRLRGMAVDKTLQGSGFGAALLRACLEHALQQGGTQVWCNARATAMGFYRSLGFSQKGDPFELPGIGLHHFMWRTLESSR</sequence>
<organism evidence="3 4">
    <name type="scientific">Pyxidicoccus parkwayensis</name>
    <dbReference type="NCBI Taxonomy" id="2813578"/>
    <lineage>
        <taxon>Bacteria</taxon>
        <taxon>Pseudomonadati</taxon>
        <taxon>Myxococcota</taxon>
        <taxon>Myxococcia</taxon>
        <taxon>Myxococcales</taxon>
        <taxon>Cystobacterineae</taxon>
        <taxon>Myxococcaceae</taxon>
        <taxon>Pyxidicoccus</taxon>
    </lineage>
</organism>
<dbReference type="SUPFAM" id="SSF55729">
    <property type="entry name" value="Acyl-CoA N-acyltransferases (Nat)"/>
    <property type="match status" value="1"/>
</dbReference>
<reference evidence="3 4" key="1">
    <citation type="submission" date="2021-02" db="EMBL/GenBank/DDBJ databases">
        <title>De Novo genome assembly of isolated myxobacteria.</title>
        <authorList>
            <person name="Stevens D.C."/>
        </authorList>
    </citation>
    <scope>NUCLEOTIDE SEQUENCE [LARGE SCALE GENOMIC DNA]</scope>
    <source>
        <strain evidence="4">SCPEA02</strain>
    </source>
</reference>
<dbReference type="EMBL" id="CP071090">
    <property type="protein sequence ID" value="QSQ27015.1"/>
    <property type="molecule type" value="Genomic_DNA"/>
</dbReference>
<evidence type="ECO:0000259" key="2">
    <source>
        <dbReference type="PROSITE" id="PS51186"/>
    </source>
</evidence>
<dbReference type="Gene3D" id="3.40.630.30">
    <property type="match status" value="1"/>
</dbReference>
<gene>
    <name evidence="3" type="ORF">JY651_19780</name>
</gene>
<evidence type="ECO:0000313" key="3">
    <source>
        <dbReference type="EMBL" id="QSQ27015.1"/>
    </source>
</evidence>
<feature type="domain" description="N-acetyltransferase" evidence="2">
    <location>
        <begin position="4"/>
        <end position="149"/>
    </location>
</feature>
<dbReference type="Pfam" id="PF13673">
    <property type="entry name" value="Acetyltransf_10"/>
    <property type="match status" value="1"/>
</dbReference>
<evidence type="ECO:0000313" key="4">
    <source>
        <dbReference type="Proteomes" id="UP000662747"/>
    </source>
</evidence>
<dbReference type="InterPro" id="IPR000182">
    <property type="entry name" value="GNAT_dom"/>
</dbReference>
<dbReference type="InterPro" id="IPR016181">
    <property type="entry name" value="Acyl_CoA_acyltransferase"/>
</dbReference>
<dbReference type="InterPro" id="IPR050769">
    <property type="entry name" value="NAT_camello-type"/>
</dbReference>
<proteinExistence type="predicted"/>
<name>A0ABX7P9C8_9BACT</name>
<dbReference type="PANTHER" id="PTHR13947:SF37">
    <property type="entry name" value="LD18367P"/>
    <property type="match status" value="1"/>
</dbReference>
<dbReference type="PROSITE" id="PS51186">
    <property type="entry name" value="GNAT"/>
    <property type="match status" value="1"/>
</dbReference>
<protein>
    <submittedName>
        <fullName evidence="3">GNAT family N-acetyltransferase</fullName>
    </submittedName>
</protein>
<dbReference type="PANTHER" id="PTHR13947">
    <property type="entry name" value="GNAT FAMILY N-ACETYLTRANSFERASE"/>
    <property type="match status" value="1"/>
</dbReference>
<accession>A0ABX7P9C8</accession>
<keyword evidence="4" id="KW-1185">Reference proteome</keyword>
<keyword evidence="1" id="KW-0808">Transferase</keyword>
<dbReference type="Proteomes" id="UP000662747">
    <property type="component" value="Chromosome"/>
</dbReference>
<evidence type="ECO:0000256" key="1">
    <source>
        <dbReference type="ARBA" id="ARBA00022679"/>
    </source>
</evidence>